<dbReference type="AlphaFoldDB" id="A0A318IC97"/>
<keyword evidence="3" id="KW-1185">Reference proteome</keyword>
<protein>
    <recommendedName>
        <fullName evidence="4">GLPGLI family protein</fullName>
    </recommendedName>
</protein>
<proteinExistence type="predicted"/>
<name>A0A318IC97_9BACT</name>
<dbReference type="EMBL" id="QJJX01000011">
    <property type="protein sequence ID" value="PXX22451.1"/>
    <property type="molecule type" value="Genomic_DNA"/>
</dbReference>
<evidence type="ECO:0000313" key="3">
    <source>
        <dbReference type="Proteomes" id="UP000248314"/>
    </source>
</evidence>
<keyword evidence="1" id="KW-0732">Signal</keyword>
<comment type="caution">
    <text evidence="2">The sequence shown here is derived from an EMBL/GenBank/DDBJ whole genome shotgun (WGS) entry which is preliminary data.</text>
</comment>
<evidence type="ECO:0000256" key="1">
    <source>
        <dbReference type="SAM" id="SignalP"/>
    </source>
</evidence>
<dbReference type="GeneID" id="84898785"/>
<evidence type="ECO:0000313" key="2">
    <source>
        <dbReference type="EMBL" id="PXX22451.1"/>
    </source>
</evidence>
<dbReference type="STRING" id="1122991.GCA_000613445_01408"/>
<feature type="signal peptide" evidence="1">
    <location>
        <begin position="1"/>
        <end position="21"/>
    </location>
</feature>
<dbReference type="Proteomes" id="UP000248314">
    <property type="component" value="Unassembled WGS sequence"/>
</dbReference>
<sequence length="227" mass="25415">MRKSLLLSLLIVLLCALTASAKKASTIKCELILNDGKKVEGWLVKDKSETYGPYMVKNVTDFVVATSPQSKEGTSYNADDVKEIKLTNEVSGESLEYKSLYAVKSFTMPKSMTPSPKRYFWLVVYKGKKVTGYISTASNRVVTGVMSSYTERSLPFSYSVDGDDIAVTYHVPMDGTVIGKQADLKRMFERFPQMCEYIDSKDFSLKAFKKNPLILLEKLDEIVTSGK</sequence>
<gene>
    <name evidence="2" type="ORF">EJ73_01212</name>
</gene>
<accession>A0A318IC97</accession>
<dbReference type="RefSeq" id="WP_110370162.1">
    <property type="nucleotide sequence ID" value="NZ_QJJX01000011.1"/>
</dbReference>
<organism evidence="2 3">
    <name type="scientific">Hoylesella shahii DSM 15611 = JCM 12083</name>
    <dbReference type="NCBI Taxonomy" id="1122991"/>
    <lineage>
        <taxon>Bacteria</taxon>
        <taxon>Pseudomonadati</taxon>
        <taxon>Bacteroidota</taxon>
        <taxon>Bacteroidia</taxon>
        <taxon>Bacteroidales</taxon>
        <taxon>Prevotellaceae</taxon>
        <taxon>Hoylesella</taxon>
    </lineage>
</organism>
<evidence type="ECO:0008006" key="4">
    <source>
        <dbReference type="Google" id="ProtNLM"/>
    </source>
</evidence>
<feature type="chain" id="PRO_5016308144" description="GLPGLI family protein" evidence="1">
    <location>
        <begin position="22"/>
        <end position="227"/>
    </location>
</feature>
<reference evidence="2 3" key="1">
    <citation type="submission" date="2018-05" db="EMBL/GenBank/DDBJ databases">
        <title>Genomic Encyclopedia of Type Strains, Phase I: the one thousand microbial genomes (KMG-I) project.</title>
        <authorList>
            <person name="Kyrpides N."/>
        </authorList>
    </citation>
    <scope>NUCLEOTIDE SEQUENCE [LARGE SCALE GENOMIC DNA]</scope>
    <source>
        <strain evidence="2 3">DSM 15611</strain>
    </source>
</reference>